<keyword evidence="4" id="KW-1185">Reference proteome</keyword>
<feature type="compositionally biased region" description="Low complexity" evidence="1">
    <location>
        <begin position="203"/>
        <end position="216"/>
    </location>
</feature>
<proteinExistence type="predicted"/>
<feature type="chain" id="PRO_5022072008" evidence="2">
    <location>
        <begin position="19"/>
        <end position="244"/>
    </location>
</feature>
<reference evidence="3 4" key="1">
    <citation type="journal article" date="2019" name="Appl. Microbiol. Biotechnol.">
        <title>Genome sequence of Isaria javanica and comparative genome analysis insights into family S53 peptidase evolution in fungal entomopathogens.</title>
        <authorList>
            <person name="Lin R."/>
            <person name="Zhang X."/>
            <person name="Xin B."/>
            <person name="Zou M."/>
            <person name="Gao Y."/>
            <person name="Qin F."/>
            <person name="Hu Q."/>
            <person name="Xie B."/>
            <person name="Cheng X."/>
        </authorList>
    </citation>
    <scope>NUCLEOTIDE SEQUENCE [LARGE SCALE GENOMIC DNA]</scope>
    <source>
        <strain evidence="3 4">IJ1G</strain>
    </source>
</reference>
<feature type="compositionally biased region" description="Polar residues" evidence="1">
    <location>
        <begin position="153"/>
        <end position="166"/>
    </location>
</feature>
<dbReference type="Proteomes" id="UP000315783">
    <property type="component" value="Unassembled WGS sequence"/>
</dbReference>
<feature type="signal peptide" evidence="2">
    <location>
        <begin position="1"/>
        <end position="18"/>
    </location>
</feature>
<evidence type="ECO:0000256" key="1">
    <source>
        <dbReference type="SAM" id="MobiDB-lite"/>
    </source>
</evidence>
<gene>
    <name evidence="3" type="ORF">IF1G_06478</name>
</gene>
<keyword evidence="2" id="KW-0732">Signal</keyword>
<dbReference type="STRING" id="43265.A0A545UYF0"/>
<sequence>MHALAVLSLVASTALVAAQQETYAEFQPLSTFGSPLEARQQQSCASVGGKACGSKCIQLTYSCCGNGQGACEPGYTCGIAANGIYGCCPIGKRCRGDAPEPSTTIIGGSRPTSSADTGDDDEPTTTRAAPTSTTTTTRRLTPASTTSSRTTAVASNDEPSSTAVATSGSGSSGSGSGSSGSGSGSSGSGNSNSNGSGSGSGSGSSNSNGNSNSGGNAPASSAGIVRISLASIAGGLIAAAASLL</sequence>
<comment type="caution">
    <text evidence="3">The sequence shown here is derived from an EMBL/GenBank/DDBJ whole genome shotgun (WGS) entry which is preliminary data.</text>
</comment>
<name>A0A545UYF0_9HYPO</name>
<accession>A0A545UYF0</accession>
<dbReference type="OrthoDB" id="5152093at2759"/>
<protein>
    <submittedName>
        <fullName evidence="3">GPI anchored serine-threonine rich protein</fullName>
    </submittedName>
</protein>
<evidence type="ECO:0000256" key="2">
    <source>
        <dbReference type="SAM" id="SignalP"/>
    </source>
</evidence>
<dbReference type="EMBL" id="SPUK01000009">
    <property type="protein sequence ID" value="TQV94467.1"/>
    <property type="molecule type" value="Genomic_DNA"/>
</dbReference>
<evidence type="ECO:0000313" key="3">
    <source>
        <dbReference type="EMBL" id="TQV94467.1"/>
    </source>
</evidence>
<organism evidence="3 4">
    <name type="scientific">Cordyceps javanica</name>
    <dbReference type="NCBI Taxonomy" id="43265"/>
    <lineage>
        <taxon>Eukaryota</taxon>
        <taxon>Fungi</taxon>
        <taxon>Dikarya</taxon>
        <taxon>Ascomycota</taxon>
        <taxon>Pezizomycotina</taxon>
        <taxon>Sordariomycetes</taxon>
        <taxon>Hypocreomycetidae</taxon>
        <taxon>Hypocreales</taxon>
        <taxon>Cordycipitaceae</taxon>
        <taxon>Cordyceps</taxon>
    </lineage>
</organism>
<feature type="region of interest" description="Disordered" evidence="1">
    <location>
        <begin position="99"/>
        <end position="220"/>
    </location>
</feature>
<feature type="compositionally biased region" description="Gly residues" evidence="1">
    <location>
        <begin position="170"/>
        <end position="187"/>
    </location>
</feature>
<dbReference type="AlphaFoldDB" id="A0A545UYF0"/>
<feature type="compositionally biased region" description="Polar residues" evidence="1">
    <location>
        <begin position="101"/>
        <end position="116"/>
    </location>
</feature>
<feature type="compositionally biased region" description="Low complexity" evidence="1">
    <location>
        <begin position="125"/>
        <end position="152"/>
    </location>
</feature>
<evidence type="ECO:0000313" key="4">
    <source>
        <dbReference type="Proteomes" id="UP000315783"/>
    </source>
</evidence>